<dbReference type="PRINTS" id="PR00502">
    <property type="entry name" value="NUDIXFAMILY"/>
</dbReference>
<reference evidence="4 5" key="1">
    <citation type="submission" date="2024-05" db="EMBL/GenBank/DDBJ databases">
        <authorList>
            <person name="Duchaud E."/>
        </authorList>
    </citation>
    <scope>NUCLEOTIDE SEQUENCE [LARGE SCALE GENOMIC DNA]</scope>
    <source>
        <strain evidence="4">Ena-SAMPLE-TAB-13-05-2024-13:56:06:370-140308</strain>
    </source>
</reference>
<dbReference type="PROSITE" id="PS00893">
    <property type="entry name" value="NUDIX_BOX"/>
    <property type="match status" value="1"/>
</dbReference>
<evidence type="ECO:0000256" key="2">
    <source>
        <dbReference type="RuleBase" id="RU003476"/>
    </source>
</evidence>
<protein>
    <submittedName>
        <fullName evidence="4">NUDIX hydrolase</fullName>
    </submittedName>
</protein>
<name>A0ABM9PFJ4_9FLAO</name>
<dbReference type="InterPro" id="IPR020476">
    <property type="entry name" value="Nudix_hydrolase"/>
</dbReference>
<accession>A0ABM9PFJ4</accession>
<evidence type="ECO:0000313" key="5">
    <source>
        <dbReference type="Proteomes" id="UP001497527"/>
    </source>
</evidence>
<dbReference type="SUPFAM" id="SSF55811">
    <property type="entry name" value="Nudix"/>
    <property type="match status" value="1"/>
</dbReference>
<dbReference type="EMBL" id="CAXJIO010000016">
    <property type="protein sequence ID" value="CAL2104383.1"/>
    <property type="molecule type" value="Genomic_DNA"/>
</dbReference>
<dbReference type="Proteomes" id="UP001497527">
    <property type="component" value="Unassembled WGS sequence"/>
</dbReference>
<dbReference type="PANTHER" id="PTHR21340">
    <property type="entry name" value="DIADENOSINE 5,5-P1,P4-TETRAPHOSPHATE PYROPHOSPHOHYDROLASE MUTT"/>
    <property type="match status" value="1"/>
</dbReference>
<organism evidence="4 5">
    <name type="scientific">Tenacibaculum polynesiense</name>
    <dbReference type="NCBI Taxonomy" id="3137857"/>
    <lineage>
        <taxon>Bacteria</taxon>
        <taxon>Pseudomonadati</taxon>
        <taxon>Bacteroidota</taxon>
        <taxon>Flavobacteriia</taxon>
        <taxon>Flavobacteriales</taxon>
        <taxon>Flavobacteriaceae</taxon>
        <taxon>Tenacibaculum</taxon>
    </lineage>
</organism>
<sequence length="199" mass="23269">MYKVFVNDKPIILTSSLKKEEKYPVYIIKTVSISELIHKLKLGKYEGVYLYSNNLENDWNNFKKEFKVISAAGGLVLNDENEILFIYRGNKWDLPKGRIEKGESVKETAVREVEEECGISNISIVDFLLNTYHLFVQDNEYRLKETYWYLMKSNYKGKLTPQLEEGITKVEFRGENGVKEALKDTYANIKLVHECYKNV</sequence>
<dbReference type="PROSITE" id="PS51462">
    <property type="entry name" value="NUDIX"/>
    <property type="match status" value="1"/>
</dbReference>
<dbReference type="InterPro" id="IPR015797">
    <property type="entry name" value="NUDIX_hydrolase-like_dom_sf"/>
</dbReference>
<keyword evidence="5" id="KW-1185">Reference proteome</keyword>
<comment type="similarity">
    <text evidence="2">Belongs to the Nudix hydrolase family.</text>
</comment>
<dbReference type="InterPro" id="IPR051325">
    <property type="entry name" value="Nudix_hydrolase_domain"/>
</dbReference>
<evidence type="ECO:0000313" key="4">
    <source>
        <dbReference type="EMBL" id="CAL2104383.1"/>
    </source>
</evidence>
<dbReference type="PANTHER" id="PTHR21340:SF0">
    <property type="entry name" value="BIS(5'-NUCLEOSYL)-TETRAPHOSPHATASE [ASYMMETRICAL]"/>
    <property type="match status" value="1"/>
</dbReference>
<evidence type="ECO:0000259" key="3">
    <source>
        <dbReference type="PROSITE" id="PS51462"/>
    </source>
</evidence>
<evidence type="ECO:0000256" key="1">
    <source>
        <dbReference type="ARBA" id="ARBA00022801"/>
    </source>
</evidence>
<comment type="caution">
    <text evidence="4">The sequence shown here is derived from an EMBL/GenBank/DDBJ whole genome shotgun (WGS) entry which is preliminary data.</text>
</comment>
<gene>
    <name evidence="4" type="ORF">T190423A01A_70076</name>
</gene>
<dbReference type="Pfam" id="PF00293">
    <property type="entry name" value="NUDIX"/>
    <property type="match status" value="1"/>
</dbReference>
<dbReference type="CDD" id="cd03673">
    <property type="entry name" value="NUDIX_Ap6A_hydrolase"/>
    <property type="match status" value="1"/>
</dbReference>
<dbReference type="Gene3D" id="3.90.79.10">
    <property type="entry name" value="Nucleoside Triphosphate Pyrophosphohydrolase"/>
    <property type="match status" value="1"/>
</dbReference>
<dbReference type="InterPro" id="IPR000086">
    <property type="entry name" value="NUDIX_hydrolase_dom"/>
</dbReference>
<dbReference type="RefSeq" id="WP_348718707.1">
    <property type="nucleotide sequence ID" value="NZ_CAXJIO010000016.1"/>
</dbReference>
<proteinExistence type="inferred from homology"/>
<keyword evidence="1 2" id="KW-0378">Hydrolase</keyword>
<dbReference type="InterPro" id="IPR020084">
    <property type="entry name" value="NUDIX_hydrolase_CS"/>
</dbReference>
<feature type="domain" description="Nudix hydrolase" evidence="3">
    <location>
        <begin position="67"/>
        <end position="197"/>
    </location>
</feature>
<dbReference type="GO" id="GO:0016787">
    <property type="term" value="F:hydrolase activity"/>
    <property type="evidence" value="ECO:0007669"/>
    <property type="project" value="UniProtKB-KW"/>
</dbReference>